<keyword evidence="1" id="KW-1133">Transmembrane helix</keyword>
<dbReference type="Proteomes" id="UP000216063">
    <property type="component" value="Unassembled WGS sequence"/>
</dbReference>
<keyword evidence="1" id="KW-0472">Membrane</keyword>
<evidence type="ECO:0000313" key="2">
    <source>
        <dbReference type="EMBL" id="OYN79553.1"/>
    </source>
</evidence>
<comment type="caution">
    <text evidence="2">The sequence shown here is derived from an EMBL/GenBank/DDBJ whole genome shotgun (WGS) entry which is preliminary data.</text>
</comment>
<keyword evidence="1" id="KW-0812">Transmembrane</keyword>
<reference evidence="2 3" key="1">
    <citation type="submission" date="2017-07" db="EMBL/GenBank/DDBJ databases">
        <title>The new phylogeny of genus Mycobacterium.</title>
        <authorList>
            <person name="Tortoli E."/>
            <person name="Trovato A."/>
            <person name="Cirillo D.M."/>
        </authorList>
    </citation>
    <scope>NUCLEOTIDE SEQUENCE [LARGE SCALE GENOMIC DNA]</scope>
    <source>
        <strain evidence="2 3">ATCC 33027</strain>
    </source>
</reference>
<dbReference type="AlphaFoldDB" id="A0A255DV44"/>
<name>A0A255DV44_9MYCO</name>
<proteinExistence type="predicted"/>
<feature type="transmembrane region" description="Helical" evidence="1">
    <location>
        <begin position="29"/>
        <end position="52"/>
    </location>
</feature>
<sequence>MEAVTVVVAGTGDSGAEVLDFPSKNRQRLFIYVNVDVAYFFGHLVLLTLKLIALFSYAQRESAVTIAGPYDNRGPPFARDRNAKI</sequence>
<evidence type="ECO:0000256" key="1">
    <source>
        <dbReference type="SAM" id="Phobius"/>
    </source>
</evidence>
<dbReference type="EMBL" id="NOZR01000008">
    <property type="protein sequence ID" value="OYN79553.1"/>
    <property type="molecule type" value="Genomic_DNA"/>
</dbReference>
<evidence type="ECO:0000313" key="3">
    <source>
        <dbReference type="Proteomes" id="UP000216063"/>
    </source>
</evidence>
<gene>
    <name evidence="2" type="ORF">CG716_11655</name>
</gene>
<organism evidence="2 3">
    <name type="scientific">Mycolicibacterium sphagni</name>
    <dbReference type="NCBI Taxonomy" id="1786"/>
    <lineage>
        <taxon>Bacteria</taxon>
        <taxon>Bacillati</taxon>
        <taxon>Actinomycetota</taxon>
        <taxon>Actinomycetes</taxon>
        <taxon>Mycobacteriales</taxon>
        <taxon>Mycobacteriaceae</taxon>
        <taxon>Mycolicibacterium</taxon>
    </lineage>
</organism>
<keyword evidence="3" id="KW-1185">Reference proteome</keyword>
<protein>
    <submittedName>
        <fullName evidence="2">Uncharacterized protein</fullName>
    </submittedName>
</protein>
<accession>A0A255DV44</accession>